<organism evidence="1 2">
    <name type="scientific">Hericium alpestre</name>
    <dbReference type="NCBI Taxonomy" id="135208"/>
    <lineage>
        <taxon>Eukaryota</taxon>
        <taxon>Fungi</taxon>
        <taxon>Dikarya</taxon>
        <taxon>Basidiomycota</taxon>
        <taxon>Agaricomycotina</taxon>
        <taxon>Agaricomycetes</taxon>
        <taxon>Russulales</taxon>
        <taxon>Hericiaceae</taxon>
        <taxon>Hericium</taxon>
    </lineage>
</organism>
<keyword evidence="2" id="KW-1185">Reference proteome</keyword>
<reference evidence="1 2" key="1">
    <citation type="submission" date="2019-02" db="EMBL/GenBank/DDBJ databases">
        <title>Genome sequencing of the rare red list fungi Hericium alpestre (H. flagellum).</title>
        <authorList>
            <person name="Buettner E."/>
            <person name="Kellner H."/>
        </authorList>
    </citation>
    <scope>NUCLEOTIDE SEQUENCE [LARGE SCALE GENOMIC DNA]</scope>
    <source>
        <strain evidence="1 2">DSM 108284</strain>
    </source>
</reference>
<evidence type="ECO:0000313" key="1">
    <source>
        <dbReference type="EMBL" id="TFY75805.1"/>
    </source>
</evidence>
<accession>A0A4Y9ZME9</accession>
<comment type="caution">
    <text evidence="1">The sequence shown here is derived from an EMBL/GenBank/DDBJ whole genome shotgun (WGS) entry which is preliminary data.</text>
</comment>
<sequence length="157" mass="17668">MPSPSNLSTSTDIVPDQTGHCAIQSEALHSAITSHQATSSTLVMVPRGEKGPERQRALLRLRDDYIHGRVTHAELHAMLDRLRAAEDAVHRRYLDFKARDRAGQAKPTDYFVGIYGYTEEEAEECIEEGARALDMRLANEARSRTRILQNSRSERGH</sequence>
<name>A0A4Y9ZME9_9AGAM</name>
<gene>
    <name evidence="1" type="ORF">EWM64_g8207</name>
</gene>
<proteinExistence type="predicted"/>
<dbReference type="AlphaFoldDB" id="A0A4Y9ZME9"/>
<evidence type="ECO:0000313" key="2">
    <source>
        <dbReference type="Proteomes" id="UP000298061"/>
    </source>
</evidence>
<protein>
    <submittedName>
        <fullName evidence="1">Uncharacterized protein</fullName>
    </submittedName>
</protein>
<dbReference type="Proteomes" id="UP000298061">
    <property type="component" value="Unassembled WGS sequence"/>
</dbReference>
<dbReference type="EMBL" id="SFCI01001423">
    <property type="protein sequence ID" value="TFY75805.1"/>
    <property type="molecule type" value="Genomic_DNA"/>
</dbReference>